<feature type="chain" id="PRO_5012702904" evidence="1">
    <location>
        <begin position="22"/>
        <end position="155"/>
    </location>
</feature>
<protein>
    <submittedName>
        <fullName evidence="2">Mannosyl-glycoprotein endo-beta-N-acetylglucosaminidase</fullName>
    </submittedName>
</protein>
<dbReference type="EMBL" id="FQXI01000002">
    <property type="protein sequence ID" value="SHH10998.1"/>
    <property type="molecule type" value="Genomic_DNA"/>
</dbReference>
<dbReference type="STRING" id="1120995.SAMN02745245_00572"/>
<proteinExistence type="predicted"/>
<accession>A0A1M5QAJ8</accession>
<evidence type="ECO:0000313" key="2">
    <source>
        <dbReference type="EMBL" id="SHH10998.1"/>
    </source>
</evidence>
<dbReference type="OrthoDB" id="9816557at2"/>
<dbReference type="AlphaFoldDB" id="A0A1M5QAJ8"/>
<dbReference type="Proteomes" id="UP000184032">
    <property type="component" value="Unassembled WGS sequence"/>
</dbReference>
<evidence type="ECO:0000313" key="3">
    <source>
        <dbReference type="Proteomes" id="UP000184032"/>
    </source>
</evidence>
<organism evidence="2 3">
    <name type="scientific">Anaerosphaera aminiphila DSM 21120</name>
    <dbReference type="NCBI Taxonomy" id="1120995"/>
    <lineage>
        <taxon>Bacteria</taxon>
        <taxon>Bacillati</taxon>
        <taxon>Bacillota</taxon>
        <taxon>Tissierellia</taxon>
        <taxon>Tissierellales</taxon>
        <taxon>Peptoniphilaceae</taxon>
        <taxon>Anaerosphaera</taxon>
    </lineage>
</organism>
<name>A0A1M5QAJ8_9FIRM</name>
<keyword evidence="1" id="KW-0732">Signal</keyword>
<feature type="signal peptide" evidence="1">
    <location>
        <begin position="1"/>
        <end position="21"/>
    </location>
</feature>
<evidence type="ECO:0000256" key="1">
    <source>
        <dbReference type="SAM" id="SignalP"/>
    </source>
</evidence>
<sequence length="155" mass="17369">MLIMFFLVGFVFFMQSSETYAAEFNIYEKSGYSVEEFNAMLANTNLANHGEAFKNMEDTHNVNGIYAMSVAALESGFESRKLNSSNNIFGMMSKGKLIKYSSISENINAFGSLMNKSIYKGKPISKIAKTYCPPNATKWESTVCAKYEQFSSKAR</sequence>
<dbReference type="RefSeq" id="WP_073183562.1">
    <property type="nucleotide sequence ID" value="NZ_FQXI01000002.1"/>
</dbReference>
<gene>
    <name evidence="2" type="ORF">SAMN02745245_00572</name>
</gene>
<keyword evidence="3" id="KW-1185">Reference proteome</keyword>
<reference evidence="2 3" key="1">
    <citation type="submission" date="2016-11" db="EMBL/GenBank/DDBJ databases">
        <authorList>
            <person name="Jaros S."/>
            <person name="Januszkiewicz K."/>
            <person name="Wedrychowicz H."/>
        </authorList>
    </citation>
    <scope>NUCLEOTIDE SEQUENCE [LARGE SCALE GENOMIC DNA]</scope>
    <source>
        <strain evidence="2 3">DSM 21120</strain>
    </source>
</reference>